<dbReference type="SUPFAM" id="SSF48008">
    <property type="entry name" value="GntR ligand-binding domain-like"/>
    <property type="match status" value="1"/>
</dbReference>
<keyword evidence="6" id="KW-1185">Reference proteome</keyword>
<dbReference type="InterPro" id="IPR036388">
    <property type="entry name" value="WH-like_DNA-bd_sf"/>
</dbReference>
<dbReference type="AlphaFoldDB" id="A0A1G7SKV9"/>
<evidence type="ECO:0000256" key="1">
    <source>
        <dbReference type="ARBA" id="ARBA00023015"/>
    </source>
</evidence>
<dbReference type="Pfam" id="PF00392">
    <property type="entry name" value="GntR"/>
    <property type="match status" value="1"/>
</dbReference>
<dbReference type="Gene3D" id="1.10.10.10">
    <property type="entry name" value="Winged helix-like DNA-binding domain superfamily/Winged helix DNA-binding domain"/>
    <property type="match status" value="1"/>
</dbReference>
<dbReference type="GO" id="GO:0003677">
    <property type="term" value="F:DNA binding"/>
    <property type="evidence" value="ECO:0007669"/>
    <property type="project" value="UniProtKB-KW"/>
</dbReference>
<keyword evidence="1" id="KW-0805">Transcription regulation</keyword>
<feature type="domain" description="HTH gntR-type" evidence="4">
    <location>
        <begin position="9"/>
        <end position="77"/>
    </location>
</feature>
<dbReference type="InterPro" id="IPR000524">
    <property type="entry name" value="Tscrpt_reg_HTH_GntR"/>
</dbReference>
<proteinExistence type="predicted"/>
<keyword evidence="2 5" id="KW-0238">DNA-binding</keyword>
<dbReference type="RefSeq" id="WP_218132952.1">
    <property type="nucleotide sequence ID" value="NZ_FNAN01000016.1"/>
</dbReference>
<dbReference type="PROSITE" id="PS50949">
    <property type="entry name" value="HTH_GNTR"/>
    <property type="match status" value="1"/>
</dbReference>
<dbReference type="PANTHER" id="PTHR43537">
    <property type="entry name" value="TRANSCRIPTIONAL REGULATOR, GNTR FAMILY"/>
    <property type="match status" value="1"/>
</dbReference>
<evidence type="ECO:0000313" key="5">
    <source>
        <dbReference type="EMBL" id="SDG23532.1"/>
    </source>
</evidence>
<dbReference type="PANTHER" id="PTHR43537:SF47">
    <property type="entry name" value="REGULATORY PROTEIN GNTR HTH"/>
    <property type="match status" value="1"/>
</dbReference>
<dbReference type="SMART" id="SM00345">
    <property type="entry name" value="HTH_GNTR"/>
    <property type="match status" value="1"/>
</dbReference>
<evidence type="ECO:0000256" key="3">
    <source>
        <dbReference type="ARBA" id="ARBA00023163"/>
    </source>
</evidence>
<keyword evidence="3" id="KW-0804">Transcription</keyword>
<evidence type="ECO:0000313" key="6">
    <source>
        <dbReference type="Proteomes" id="UP000198748"/>
    </source>
</evidence>
<sequence>MMNTPIHKKSLADEVANEIKAYIRSGHYVAGQRLPTEPELMKQYGVGRSSIREAVRMLANSGLLRVQQGLGTFINEFVEDSETLHQRLNRAAAKDIDEVRQLLEVKIAQNAARNRTQRHLDDIEGFLNERIQASQQGRIEECIQADINFHVSIARASGNEILTDMYDAFSSRLKSWFLQIHPDTTSFIQTNDLHQSLFLSIKEGNEELALRYAREILKH</sequence>
<name>A0A1G7SKV9_9BACT</name>
<dbReference type="GO" id="GO:0003700">
    <property type="term" value="F:DNA-binding transcription factor activity"/>
    <property type="evidence" value="ECO:0007669"/>
    <property type="project" value="InterPro"/>
</dbReference>
<dbReference type="InterPro" id="IPR011711">
    <property type="entry name" value="GntR_C"/>
</dbReference>
<dbReference type="Proteomes" id="UP000198748">
    <property type="component" value="Unassembled WGS sequence"/>
</dbReference>
<gene>
    <name evidence="5" type="ORF">SAMN04487996_116135</name>
</gene>
<dbReference type="Pfam" id="PF07729">
    <property type="entry name" value="FCD"/>
    <property type="match status" value="1"/>
</dbReference>
<dbReference type="SMART" id="SM00895">
    <property type="entry name" value="FCD"/>
    <property type="match status" value="1"/>
</dbReference>
<dbReference type="PRINTS" id="PR00035">
    <property type="entry name" value="HTHGNTR"/>
</dbReference>
<dbReference type="InterPro" id="IPR036390">
    <property type="entry name" value="WH_DNA-bd_sf"/>
</dbReference>
<evidence type="ECO:0000259" key="4">
    <source>
        <dbReference type="PROSITE" id="PS50949"/>
    </source>
</evidence>
<organism evidence="5 6">
    <name type="scientific">Dyadobacter soli</name>
    <dbReference type="NCBI Taxonomy" id="659014"/>
    <lineage>
        <taxon>Bacteria</taxon>
        <taxon>Pseudomonadati</taxon>
        <taxon>Bacteroidota</taxon>
        <taxon>Cytophagia</taxon>
        <taxon>Cytophagales</taxon>
        <taxon>Spirosomataceae</taxon>
        <taxon>Dyadobacter</taxon>
    </lineage>
</organism>
<dbReference type="EMBL" id="FNAN01000016">
    <property type="protein sequence ID" value="SDG23532.1"/>
    <property type="molecule type" value="Genomic_DNA"/>
</dbReference>
<dbReference type="STRING" id="659014.SAMN04487996_116135"/>
<dbReference type="CDD" id="cd07377">
    <property type="entry name" value="WHTH_GntR"/>
    <property type="match status" value="1"/>
</dbReference>
<reference evidence="6" key="1">
    <citation type="submission" date="2016-10" db="EMBL/GenBank/DDBJ databases">
        <authorList>
            <person name="Varghese N."/>
            <person name="Submissions S."/>
        </authorList>
    </citation>
    <scope>NUCLEOTIDE SEQUENCE [LARGE SCALE GENOMIC DNA]</scope>
    <source>
        <strain evidence="6">DSM 25329</strain>
    </source>
</reference>
<protein>
    <submittedName>
        <fullName evidence="5">DNA-binding transcriptional regulator, FadR family</fullName>
    </submittedName>
</protein>
<evidence type="ECO:0000256" key="2">
    <source>
        <dbReference type="ARBA" id="ARBA00023125"/>
    </source>
</evidence>
<accession>A0A1G7SKV9</accession>
<dbReference type="InterPro" id="IPR008920">
    <property type="entry name" value="TF_FadR/GntR_C"/>
</dbReference>
<dbReference type="SUPFAM" id="SSF46785">
    <property type="entry name" value="Winged helix' DNA-binding domain"/>
    <property type="match status" value="1"/>
</dbReference>
<dbReference type="Gene3D" id="1.20.120.530">
    <property type="entry name" value="GntR ligand-binding domain-like"/>
    <property type="match status" value="1"/>
</dbReference>